<dbReference type="InterPro" id="IPR035965">
    <property type="entry name" value="PAS-like_dom_sf"/>
</dbReference>
<dbReference type="Pfam" id="PF02518">
    <property type="entry name" value="HATPase_c"/>
    <property type="match status" value="1"/>
</dbReference>
<evidence type="ECO:0000313" key="18">
    <source>
        <dbReference type="Proteomes" id="UP000006094"/>
    </source>
</evidence>
<dbReference type="Gene3D" id="3.30.565.10">
    <property type="entry name" value="Histidine kinase-like ATPase, C-terminal domain"/>
    <property type="match status" value="1"/>
</dbReference>
<feature type="transmembrane region" description="Helical" evidence="13">
    <location>
        <begin position="47"/>
        <end position="67"/>
    </location>
</feature>
<keyword evidence="5" id="KW-0597">Phosphoprotein</keyword>
<dbReference type="SMART" id="SM00387">
    <property type="entry name" value="HATPase_c"/>
    <property type="match status" value="1"/>
</dbReference>
<dbReference type="CDD" id="cd00082">
    <property type="entry name" value="HisKA"/>
    <property type="match status" value="1"/>
</dbReference>
<dbReference type="Pfam" id="PF00989">
    <property type="entry name" value="PAS"/>
    <property type="match status" value="1"/>
</dbReference>
<feature type="domain" description="Histidine kinase" evidence="14">
    <location>
        <begin position="251"/>
        <end position="469"/>
    </location>
</feature>
<dbReference type="KEGG" id="cad:Curi_c13150"/>
<dbReference type="OrthoDB" id="9813151at2"/>
<dbReference type="PATRIC" id="fig|1128398.3.peg.1334"/>
<keyword evidence="8" id="KW-0418">Kinase</keyword>
<dbReference type="PROSITE" id="PS50112">
    <property type="entry name" value="PAS"/>
    <property type="match status" value="1"/>
</dbReference>
<feature type="domain" description="PAS" evidence="15">
    <location>
        <begin position="125"/>
        <end position="198"/>
    </location>
</feature>
<keyword evidence="13" id="KW-0812">Transmembrane</keyword>
<dbReference type="InterPro" id="IPR036097">
    <property type="entry name" value="HisK_dim/P_sf"/>
</dbReference>
<dbReference type="InterPro" id="IPR050351">
    <property type="entry name" value="BphY/WalK/GraS-like"/>
</dbReference>
<dbReference type="GO" id="GO:0006355">
    <property type="term" value="P:regulation of DNA-templated transcription"/>
    <property type="evidence" value="ECO:0007669"/>
    <property type="project" value="InterPro"/>
</dbReference>
<dbReference type="EMBL" id="CP003326">
    <property type="protein sequence ID" value="AFS78326.1"/>
    <property type="molecule type" value="Genomic_DNA"/>
</dbReference>
<organism evidence="17 18">
    <name type="scientific">Gottschalkia acidurici (strain ATCC 7906 / DSM 604 / BCRC 14475 / CIP 104303 / KCTC 5404 / NCIMB 10678 / 9a)</name>
    <name type="common">Clostridium acidurici</name>
    <dbReference type="NCBI Taxonomy" id="1128398"/>
    <lineage>
        <taxon>Bacteria</taxon>
        <taxon>Bacillati</taxon>
        <taxon>Bacillota</taxon>
        <taxon>Tissierellia</taxon>
        <taxon>Tissierellales</taxon>
        <taxon>Gottschalkiaceae</taxon>
        <taxon>Gottschalkia</taxon>
    </lineage>
</organism>
<dbReference type="STRING" id="1128398.Curi_c13150"/>
<evidence type="ECO:0000256" key="13">
    <source>
        <dbReference type="SAM" id="Phobius"/>
    </source>
</evidence>
<dbReference type="GO" id="GO:0005524">
    <property type="term" value="F:ATP binding"/>
    <property type="evidence" value="ECO:0007669"/>
    <property type="project" value="UniProtKB-KW"/>
</dbReference>
<keyword evidence="9" id="KW-0067">ATP-binding</keyword>
<dbReference type="InterPro" id="IPR013767">
    <property type="entry name" value="PAS_fold"/>
</dbReference>
<dbReference type="NCBIfam" id="NF046044">
    <property type="entry name" value="PnpS"/>
    <property type="match status" value="1"/>
</dbReference>
<feature type="coiled-coil region" evidence="12">
    <location>
        <begin position="101"/>
        <end position="132"/>
    </location>
</feature>
<feature type="coiled-coil region" evidence="12">
    <location>
        <begin position="305"/>
        <end position="339"/>
    </location>
</feature>
<dbReference type="SUPFAM" id="SSF158472">
    <property type="entry name" value="HAMP domain-like"/>
    <property type="match status" value="1"/>
</dbReference>
<dbReference type="PRINTS" id="PR00344">
    <property type="entry name" value="BCTRLSENSOR"/>
</dbReference>
<dbReference type="InterPro" id="IPR036890">
    <property type="entry name" value="HATPase_C_sf"/>
</dbReference>
<dbReference type="AlphaFoldDB" id="K0B106"/>
<dbReference type="InterPro" id="IPR003661">
    <property type="entry name" value="HisK_dim/P_dom"/>
</dbReference>
<dbReference type="Gene3D" id="3.30.450.20">
    <property type="entry name" value="PAS domain"/>
    <property type="match status" value="1"/>
</dbReference>
<dbReference type="Pfam" id="PF00512">
    <property type="entry name" value="HisKA"/>
    <property type="match status" value="1"/>
</dbReference>
<evidence type="ECO:0000256" key="8">
    <source>
        <dbReference type="ARBA" id="ARBA00022777"/>
    </source>
</evidence>
<keyword evidence="13" id="KW-1133">Transmembrane helix</keyword>
<feature type="domain" description="HAMP" evidence="16">
    <location>
        <begin position="68"/>
        <end position="120"/>
    </location>
</feature>
<dbReference type="GO" id="GO:0004721">
    <property type="term" value="F:phosphoprotein phosphatase activity"/>
    <property type="evidence" value="ECO:0007669"/>
    <property type="project" value="TreeGrafter"/>
</dbReference>
<dbReference type="InterPro" id="IPR004358">
    <property type="entry name" value="Sig_transdc_His_kin-like_C"/>
</dbReference>
<dbReference type="GO" id="GO:0000155">
    <property type="term" value="F:phosphorelay sensor kinase activity"/>
    <property type="evidence" value="ECO:0007669"/>
    <property type="project" value="InterPro"/>
</dbReference>
<keyword evidence="18" id="KW-1185">Reference proteome</keyword>
<evidence type="ECO:0000256" key="4">
    <source>
        <dbReference type="ARBA" id="ARBA00022475"/>
    </source>
</evidence>
<dbReference type="Gene3D" id="1.10.287.130">
    <property type="match status" value="1"/>
</dbReference>
<gene>
    <name evidence="17" type="primary">phoR1</name>
    <name evidence="17" type="ordered locus">Curi_c13150</name>
</gene>
<dbReference type="NCBIfam" id="TIGR00229">
    <property type="entry name" value="sensory_box"/>
    <property type="match status" value="1"/>
</dbReference>
<evidence type="ECO:0000256" key="12">
    <source>
        <dbReference type="SAM" id="Coils"/>
    </source>
</evidence>
<evidence type="ECO:0000256" key="10">
    <source>
        <dbReference type="ARBA" id="ARBA00023012"/>
    </source>
</evidence>
<dbReference type="PROSITE" id="PS50109">
    <property type="entry name" value="HIS_KIN"/>
    <property type="match status" value="1"/>
</dbReference>
<dbReference type="HOGENOM" id="CLU_000445_89_2_9"/>
<feature type="transmembrane region" description="Helical" evidence="13">
    <location>
        <begin position="7"/>
        <end position="27"/>
    </location>
</feature>
<dbReference type="Proteomes" id="UP000006094">
    <property type="component" value="Chromosome"/>
</dbReference>
<dbReference type="PROSITE" id="PS50885">
    <property type="entry name" value="HAMP"/>
    <property type="match status" value="1"/>
</dbReference>
<dbReference type="RefSeq" id="WP_014967463.1">
    <property type="nucleotide sequence ID" value="NC_018664.1"/>
</dbReference>
<dbReference type="PANTHER" id="PTHR45453:SF1">
    <property type="entry name" value="PHOSPHATE REGULON SENSOR PROTEIN PHOR"/>
    <property type="match status" value="1"/>
</dbReference>
<dbReference type="FunFam" id="3.30.565.10:FF:000023">
    <property type="entry name" value="PAS domain-containing sensor histidine kinase"/>
    <property type="match status" value="1"/>
</dbReference>
<keyword evidence="11 13" id="KW-0472">Membrane</keyword>
<dbReference type="InterPro" id="IPR003660">
    <property type="entry name" value="HAMP_dom"/>
</dbReference>
<dbReference type="GO" id="GO:0005886">
    <property type="term" value="C:plasma membrane"/>
    <property type="evidence" value="ECO:0007669"/>
    <property type="project" value="UniProtKB-SubCell"/>
</dbReference>
<dbReference type="GO" id="GO:0016036">
    <property type="term" value="P:cellular response to phosphate starvation"/>
    <property type="evidence" value="ECO:0007669"/>
    <property type="project" value="TreeGrafter"/>
</dbReference>
<evidence type="ECO:0000313" key="17">
    <source>
        <dbReference type="EMBL" id="AFS78326.1"/>
    </source>
</evidence>
<evidence type="ECO:0000256" key="1">
    <source>
        <dbReference type="ARBA" id="ARBA00000085"/>
    </source>
</evidence>
<dbReference type="SUPFAM" id="SSF55874">
    <property type="entry name" value="ATPase domain of HSP90 chaperone/DNA topoisomerase II/histidine kinase"/>
    <property type="match status" value="1"/>
</dbReference>
<dbReference type="CDD" id="cd00130">
    <property type="entry name" value="PAS"/>
    <property type="match status" value="1"/>
</dbReference>
<protein>
    <recommendedName>
        <fullName evidence="3">histidine kinase</fullName>
        <ecNumber evidence="3">2.7.13.3</ecNumber>
    </recommendedName>
</protein>
<evidence type="ECO:0000256" key="6">
    <source>
        <dbReference type="ARBA" id="ARBA00022679"/>
    </source>
</evidence>
<name>K0B106_GOTA9</name>
<evidence type="ECO:0000256" key="3">
    <source>
        <dbReference type="ARBA" id="ARBA00012438"/>
    </source>
</evidence>
<dbReference type="CDD" id="cd06225">
    <property type="entry name" value="HAMP"/>
    <property type="match status" value="1"/>
</dbReference>
<keyword evidence="6 17" id="KW-0808">Transferase</keyword>
<evidence type="ECO:0000256" key="9">
    <source>
        <dbReference type="ARBA" id="ARBA00022840"/>
    </source>
</evidence>
<keyword evidence="12" id="KW-0175">Coiled coil</keyword>
<dbReference type="SMART" id="SM00091">
    <property type="entry name" value="PAS"/>
    <property type="match status" value="1"/>
</dbReference>
<keyword evidence="4" id="KW-1003">Cell membrane</keyword>
<dbReference type="EC" id="2.7.13.3" evidence="3"/>
<evidence type="ECO:0000256" key="7">
    <source>
        <dbReference type="ARBA" id="ARBA00022741"/>
    </source>
</evidence>
<evidence type="ECO:0000256" key="5">
    <source>
        <dbReference type="ARBA" id="ARBA00022553"/>
    </source>
</evidence>
<evidence type="ECO:0000256" key="2">
    <source>
        <dbReference type="ARBA" id="ARBA00004236"/>
    </source>
</evidence>
<dbReference type="Gene3D" id="6.10.340.10">
    <property type="match status" value="1"/>
</dbReference>
<proteinExistence type="predicted"/>
<dbReference type="InterPro" id="IPR000014">
    <property type="entry name" value="PAS"/>
</dbReference>
<dbReference type="SUPFAM" id="SSF47384">
    <property type="entry name" value="Homodimeric domain of signal transducing histidine kinase"/>
    <property type="match status" value="1"/>
</dbReference>
<dbReference type="SMART" id="SM00304">
    <property type="entry name" value="HAMP"/>
    <property type="match status" value="1"/>
</dbReference>
<dbReference type="InterPro" id="IPR005467">
    <property type="entry name" value="His_kinase_dom"/>
</dbReference>
<dbReference type="eggNOG" id="COG5002">
    <property type="taxonomic scope" value="Bacteria"/>
</dbReference>
<comment type="catalytic activity">
    <reaction evidence="1">
        <text>ATP + protein L-histidine = ADP + protein N-phospho-L-histidine.</text>
        <dbReference type="EC" id="2.7.13.3"/>
    </reaction>
</comment>
<keyword evidence="7" id="KW-0547">Nucleotide-binding</keyword>
<evidence type="ECO:0000259" key="14">
    <source>
        <dbReference type="PROSITE" id="PS50109"/>
    </source>
</evidence>
<evidence type="ECO:0000259" key="16">
    <source>
        <dbReference type="PROSITE" id="PS50885"/>
    </source>
</evidence>
<evidence type="ECO:0000259" key="15">
    <source>
        <dbReference type="PROSITE" id="PS50112"/>
    </source>
</evidence>
<keyword evidence="10" id="KW-0902">Two-component regulatory system</keyword>
<dbReference type="FunFam" id="1.10.287.130:FF:000008">
    <property type="entry name" value="Two-component sensor histidine kinase"/>
    <property type="match status" value="1"/>
</dbReference>
<dbReference type="InterPro" id="IPR003594">
    <property type="entry name" value="HATPase_dom"/>
</dbReference>
<reference evidence="17 18" key="1">
    <citation type="journal article" date="2012" name="PLoS ONE">
        <title>The purine-utilizing bacterium Clostridium acidurici 9a: a genome-guided metabolic reconsideration.</title>
        <authorList>
            <person name="Hartwich K."/>
            <person name="Poehlein A."/>
            <person name="Daniel R."/>
        </authorList>
    </citation>
    <scope>NUCLEOTIDE SEQUENCE [LARGE SCALE GENOMIC DNA]</scope>
    <source>
        <strain evidence="18">ATCC 7906 / DSM 604 / BCRC 14475 / CIP 104303 / KCTC 5404 / NCIMB 10678 / 9a</strain>
    </source>
</reference>
<sequence length="473" mass="53651">MERRMLITFFILATIGILITGILSFSLFKIAVPTDFTSQVDKELLKYNLISIISGILVSLGLGTRFIRKVMEPVKKLTITTKKISTGNYGRRIYSKTDDELDELSENFNIMSEKLEETIGELQDNNTKMKAILTSMLNGVIALDNMNRIILMNPAAEEMFGVTEDIIKGKHIIEVIRNEELGEFVKGLIANNRSIDSEIEIYTPEYKILSFHSNLIRLGNDPNKIIGVVIILQDITDIRKLENMRKDFVANVSHELKTPLTSIKGFVETLKSGAAENPKIRDKFLDILDIEANRLTYLIQDLLTLSEIENKNTLKEDEKINIQDNIDQVLEMLEELAKKKGIEIVKNISDKLPDIYGDIGWFKQMIINLVDNGIKYTPENGIIKINAYNDKVNLYIEVSDTGIGIDKEHLPRLFERFYRVDKARTRQVGGTGLGLAIVKHIVLSFNGYVDVKSELNKGTKFTITIPLNKVTHK</sequence>
<comment type="subcellular location">
    <subcellularLocation>
        <location evidence="2">Cell membrane</location>
    </subcellularLocation>
</comment>
<dbReference type="SUPFAM" id="SSF55785">
    <property type="entry name" value="PYP-like sensor domain (PAS domain)"/>
    <property type="match status" value="1"/>
</dbReference>
<evidence type="ECO:0000256" key="11">
    <source>
        <dbReference type="ARBA" id="ARBA00023136"/>
    </source>
</evidence>
<dbReference type="PANTHER" id="PTHR45453">
    <property type="entry name" value="PHOSPHATE REGULON SENSOR PROTEIN PHOR"/>
    <property type="match status" value="1"/>
</dbReference>
<dbReference type="Pfam" id="PF00672">
    <property type="entry name" value="HAMP"/>
    <property type="match status" value="1"/>
</dbReference>
<accession>K0B106</accession>
<dbReference type="SMART" id="SM00388">
    <property type="entry name" value="HisKA"/>
    <property type="match status" value="1"/>
</dbReference>